<comment type="caution">
    <text evidence="2">The sequence shown here is derived from an EMBL/GenBank/DDBJ whole genome shotgun (WGS) entry which is preliminary data.</text>
</comment>
<evidence type="ECO:0000313" key="2">
    <source>
        <dbReference type="EMBL" id="TPG25929.1"/>
    </source>
</evidence>
<dbReference type="GO" id="GO:0004806">
    <property type="term" value="F:triacylglycerol lipase activity"/>
    <property type="evidence" value="ECO:0007669"/>
    <property type="project" value="TreeGrafter"/>
</dbReference>
<dbReference type="PANTHER" id="PTHR43433:SF5">
    <property type="entry name" value="AB HYDROLASE-1 DOMAIN-CONTAINING PROTEIN"/>
    <property type="match status" value="1"/>
</dbReference>
<organism evidence="2 3">
    <name type="scientific">Variovorax guangxiensis</name>
    <dbReference type="NCBI Taxonomy" id="1775474"/>
    <lineage>
        <taxon>Bacteria</taxon>
        <taxon>Pseudomonadati</taxon>
        <taxon>Pseudomonadota</taxon>
        <taxon>Betaproteobacteria</taxon>
        <taxon>Burkholderiales</taxon>
        <taxon>Comamonadaceae</taxon>
        <taxon>Variovorax</taxon>
    </lineage>
</organism>
<dbReference type="RefSeq" id="WP_140843395.1">
    <property type="nucleotide sequence ID" value="NZ_RCZI01000004.1"/>
</dbReference>
<dbReference type="InterPro" id="IPR029058">
    <property type="entry name" value="AB_hydrolase_fold"/>
</dbReference>
<sequence length="299" mass="31997">MKVRANGIDIEVEDTGGESRPVVLLIMGLNMQLIAWPDNLVRGLVDAGFRVVRHDNRDAGLSTQFDHAGTGNLLWQGLRYRFGMPVQSAYGLQDMADDALGVLDALGIRQAHVVGASMGGMIAQRLAATAPERVSSLVSVMSSSGARGLPGPRGDVVAMLMRRPAGRDEAALVAHSMRFVRLIAGSVYPPDDAALRERLTIALRRAYRPRGLMRQIAAVAADSGREKLLARIACPTLVLHGDADPLLPIACGLDTARRIPGARFVPLAGMGHDLTPQLSQILLPQMVPFLQAAQKPPTT</sequence>
<protein>
    <submittedName>
        <fullName evidence="2">Alpha/beta hydrolase</fullName>
    </submittedName>
</protein>
<dbReference type="Pfam" id="PF00561">
    <property type="entry name" value="Abhydrolase_1"/>
    <property type="match status" value="1"/>
</dbReference>
<dbReference type="EMBL" id="RCZI01000004">
    <property type="protein sequence ID" value="TPG25929.1"/>
    <property type="molecule type" value="Genomic_DNA"/>
</dbReference>
<keyword evidence="2" id="KW-0378">Hydrolase</keyword>
<dbReference type="PANTHER" id="PTHR43433">
    <property type="entry name" value="HYDROLASE, ALPHA/BETA FOLD FAMILY PROTEIN"/>
    <property type="match status" value="1"/>
</dbReference>
<proteinExistence type="predicted"/>
<dbReference type="OrthoDB" id="9798888at2"/>
<name>A0A502DN61_9BURK</name>
<reference evidence="2 3" key="1">
    <citation type="journal article" date="2019" name="Environ. Microbiol.">
        <title>Species interactions and distinct microbial communities in high Arctic permafrost affected cryosols are associated with the CH4 and CO2 gas fluxes.</title>
        <authorList>
            <person name="Altshuler I."/>
            <person name="Hamel J."/>
            <person name="Turney S."/>
            <person name="Magnuson E."/>
            <person name="Levesque R."/>
            <person name="Greer C."/>
            <person name="Whyte L.G."/>
        </authorList>
    </citation>
    <scope>NUCLEOTIDE SEQUENCE [LARGE SCALE GENOMIC DNA]</scope>
    <source>
        <strain evidence="2 3">S06.C</strain>
    </source>
</reference>
<gene>
    <name evidence="2" type="ORF">EAH82_16110</name>
</gene>
<dbReference type="InterPro" id="IPR050471">
    <property type="entry name" value="AB_hydrolase"/>
</dbReference>
<dbReference type="AlphaFoldDB" id="A0A502DN61"/>
<dbReference type="SUPFAM" id="SSF53474">
    <property type="entry name" value="alpha/beta-Hydrolases"/>
    <property type="match status" value="1"/>
</dbReference>
<dbReference type="InterPro" id="IPR000073">
    <property type="entry name" value="AB_hydrolase_1"/>
</dbReference>
<dbReference type="Gene3D" id="3.40.50.1820">
    <property type="entry name" value="alpha/beta hydrolase"/>
    <property type="match status" value="1"/>
</dbReference>
<evidence type="ECO:0000259" key="1">
    <source>
        <dbReference type="Pfam" id="PF00561"/>
    </source>
</evidence>
<dbReference type="GO" id="GO:0046503">
    <property type="term" value="P:glycerolipid catabolic process"/>
    <property type="evidence" value="ECO:0007669"/>
    <property type="project" value="TreeGrafter"/>
</dbReference>
<dbReference type="Proteomes" id="UP000319212">
    <property type="component" value="Unassembled WGS sequence"/>
</dbReference>
<feature type="domain" description="AB hydrolase-1" evidence="1">
    <location>
        <begin position="21"/>
        <end position="273"/>
    </location>
</feature>
<accession>A0A502DN61</accession>
<evidence type="ECO:0000313" key="3">
    <source>
        <dbReference type="Proteomes" id="UP000319212"/>
    </source>
</evidence>